<accession>I1C5W4</accession>
<keyword evidence="2" id="KW-1185">Reference proteome</keyword>
<evidence type="ECO:0000313" key="2">
    <source>
        <dbReference type="Proteomes" id="UP000009138"/>
    </source>
</evidence>
<dbReference type="Proteomes" id="UP000009138">
    <property type="component" value="Unassembled WGS sequence"/>
</dbReference>
<evidence type="ECO:0000313" key="1">
    <source>
        <dbReference type="EMBL" id="EIE83844.1"/>
    </source>
</evidence>
<dbReference type="VEuPathDB" id="FungiDB:RO3G_08549"/>
<dbReference type="AlphaFoldDB" id="I1C5W4"/>
<dbReference type="EMBL" id="CH476737">
    <property type="protein sequence ID" value="EIE83844.1"/>
    <property type="molecule type" value="Genomic_DNA"/>
</dbReference>
<dbReference type="InParanoid" id="I1C5W4"/>
<sequence>MEEVKLSISNKYKSKLNAWKGTEIGLVLATLIGSDSRPGWLLSDYLKAFPEPVDLKHIRSTYLTLFPSFIRFQKISDVQLQVNFVVEKLYPTVVQQLQQKFKKLYKKPIKSQLIKIARQLTEFAKNHGVGEGAHIRPVICAAIFISALYLQRKEYDILTFFYGPDPIFNASNYQSQIIRKAERKREEFTETIREAKQKFDQGIEPNSKTSLEFHMWNLLSKGYSVEELETWHPQALCDKSNSFLFKERFGIANFPRDIDSVDVTQDDMSDQEIALYLTESLLAPI</sequence>
<dbReference type="OMA" id="CHESMIR"/>
<proteinExistence type="predicted"/>
<organism evidence="1 2">
    <name type="scientific">Rhizopus delemar (strain RA 99-880 / ATCC MYA-4621 / FGSC 9543 / NRRL 43880)</name>
    <name type="common">Mucormycosis agent</name>
    <name type="synonym">Rhizopus arrhizus var. delemar</name>
    <dbReference type="NCBI Taxonomy" id="246409"/>
    <lineage>
        <taxon>Eukaryota</taxon>
        <taxon>Fungi</taxon>
        <taxon>Fungi incertae sedis</taxon>
        <taxon>Mucoromycota</taxon>
        <taxon>Mucoromycotina</taxon>
        <taxon>Mucoromycetes</taxon>
        <taxon>Mucorales</taxon>
        <taxon>Mucorineae</taxon>
        <taxon>Rhizopodaceae</taxon>
        <taxon>Rhizopus</taxon>
    </lineage>
</organism>
<reference evidence="1 2" key="1">
    <citation type="journal article" date="2009" name="PLoS Genet.">
        <title>Genomic analysis of the basal lineage fungus Rhizopus oryzae reveals a whole-genome duplication.</title>
        <authorList>
            <person name="Ma L.-J."/>
            <person name="Ibrahim A.S."/>
            <person name="Skory C."/>
            <person name="Grabherr M.G."/>
            <person name="Burger G."/>
            <person name="Butler M."/>
            <person name="Elias M."/>
            <person name="Idnurm A."/>
            <person name="Lang B.F."/>
            <person name="Sone T."/>
            <person name="Abe A."/>
            <person name="Calvo S.E."/>
            <person name="Corrochano L.M."/>
            <person name="Engels R."/>
            <person name="Fu J."/>
            <person name="Hansberg W."/>
            <person name="Kim J.-M."/>
            <person name="Kodira C.D."/>
            <person name="Koehrsen M.J."/>
            <person name="Liu B."/>
            <person name="Miranda-Saavedra D."/>
            <person name="O'Leary S."/>
            <person name="Ortiz-Castellanos L."/>
            <person name="Poulter R."/>
            <person name="Rodriguez-Romero J."/>
            <person name="Ruiz-Herrera J."/>
            <person name="Shen Y.-Q."/>
            <person name="Zeng Q."/>
            <person name="Galagan J."/>
            <person name="Birren B.W."/>
            <person name="Cuomo C.A."/>
            <person name="Wickes B.L."/>
        </authorList>
    </citation>
    <scope>NUCLEOTIDE SEQUENCE [LARGE SCALE GENOMIC DNA]</scope>
    <source>
        <strain evidence="2">RA 99-880 / ATCC MYA-4621 / FGSC 9543 / NRRL 43880</strain>
    </source>
</reference>
<dbReference type="eggNOG" id="ENOG502R9XX">
    <property type="taxonomic scope" value="Eukaryota"/>
</dbReference>
<protein>
    <submittedName>
        <fullName evidence="1">Uncharacterized protein</fullName>
    </submittedName>
</protein>
<name>I1C5W4_RHIO9</name>
<dbReference type="RefSeq" id="XP_067519240.1">
    <property type="nucleotide sequence ID" value="XM_067663139.1"/>
</dbReference>
<gene>
    <name evidence="1" type="ORF">RO3G_08549</name>
</gene>
<dbReference type="GeneID" id="93615520"/>